<dbReference type="GO" id="GO:0005634">
    <property type="term" value="C:nucleus"/>
    <property type="evidence" value="ECO:0007669"/>
    <property type="project" value="TreeGrafter"/>
</dbReference>
<dbReference type="AlphaFoldDB" id="S8A052"/>
<evidence type="ECO:0000313" key="2">
    <source>
        <dbReference type="EMBL" id="EPS36355.1"/>
    </source>
</evidence>
<dbReference type="PANTHER" id="PTHR10828:SF38">
    <property type="entry name" value="ARSENICAL-RESISTANCE PROTEIN 2-RELATED"/>
    <property type="match status" value="1"/>
</dbReference>
<feature type="domain" description="Rhodanese" evidence="1">
    <location>
        <begin position="41"/>
        <end position="156"/>
    </location>
</feature>
<gene>
    <name evidence="2" type="ORF">H072_10130</name>
</gene>
<dbReference type="InterPro" id="IPR036873">
    <property type="entry name" value="Rhodanese-like_dom_sf"/>
</dbReference>
<sequence length="173" mass="19021">MEAFPTLKYVSREELAAWLQAKDTPATAAAEGGSEEASTAQKPKIAVVDVRDSGGHIKSSLHRPSQAFSSQLDNILAELSGYDKVVFHCALSQQRGPSAALKYQRSKAALENLKKSAGKEEQELVFGKVGGKNEQEVYVLDGGFVKWQEKYSADEGLTEGWRKDVWEGGFYDY</sequence>
<dbReference type="Gene3D" id="3.40.250.10">
    <property type="entry name" value="Rhodanese-like domain"/>
    <property type="match status" value="1"/>
</dbReference>
<evidence type="ECO:0000313" key="3">
    <source>
        <dbReference type="Proteomes" id="UP000015100"/>
    </source>
</evidence>
<dbReference type="SUPFAM" id="SSF52821">
    <property type="entry name" value="Rhodanese/Cell cycle control phosphatase"/>
    <property type="match status" value="1"/>
</dbReference>
<name>S8A052_DACHA</name>
<dbReference type="SMART" id="SM00450">
    <property type="entry name" value="RHOD"/>
    <property type="match status" value="1"/>
</dbReference>
<dbReference type="EMBL" id="AQGS01000918">
    <property type="protein sequence ID" value="EPS36355.1"/>
    <property type="molecule type" value="Genomic_DNA"/>
</dbReference>
<keyword evidence="3" id="KW-1185">Reference proteome</keyword>
<dbReference type="PROSITE" id="PS50206">
    <property type="entry name" value="RHODANESE_3"/>
    <property type="match status" value="1"/>
</dbReference>
<dbReference type="HOGENOM" id="CLU_107716_1_0_1"/>
<dbReference type="InterPro" id="IPR001763">
    <property type="entry name" value="Rhodanese-like_dom"/>
</dbReference>
<dbReference type="PANTHER" id="PTHR10828">
    <property type="entry name" value="M-PHASE INDUCER PHOSPHATASE DUAL SPECIFICITY PHOSPHATASE CDC25"/>
    <property type="match status" value="1"/>
</dbReference>
<dbReference type="GO" id="GO:0005737">
    <property type="term" value="C:cytoplasm"/>
    <property type="evidence" value="ECO:0007669"/>
    <property type="project" value="TreeGrafter"/>
</dbReference>
<comment type="caution">
    <text evidence="2">The sequence shown here is derived from an EMBL/GenBank/DDBJ whole genome shotgun (WGS) entry which is preliminary data.</text>
</comment>
<dbReference type="OMA" id="RCTNIPC"/>
<accession>S8A052</accession>
<proteinExistence type="predicted"/>
<organism evidence="2 3">
    <name type="scientific">Dactylellina haptotyla (strain CBS 200.50)</name>
    <name type="common">Nematode-trapping fungus</name>
    <name type="synonym">Monacrosporium haptotylum</name>
    <dbReference type="NCBI Taxonomy" id="1284197"/>
    <lineage>
        <taxon>Eukaryota</taxon>
        <taxon>Fungi</taxon>
        <taxon>Dikarya</taxon>
        <taxon>Ascomycota</taxon>
        <taxon>Pezizomycotina</taxon>
        <taxon>Orbiliomycetes</taxon>
        <taxon>Orbiliales</taxon>
        <taxon>Orbiliaceae</taxon>
        <taxon>Dactylellina</taxon>
    </lineage>
</organism>
<dbReference type="OrthoDB" id="102559at2759"/>
<reference evidence="3" key="2">
    <citation type="submission" date="2013-04" db="EMBL/GenBank/DDBJ databases">
        <title>Genomic mechanisms accounting for the adaptation to parasitism in nematode-trapping fungi.</title>
        <authorList>
            <person name="Ahren D.G."/>
        </authorList>
    </citation>
    <scope>NUCLEOTIDE SEQUENCE [LARGE SCALE GENOMIC DNA]</scope>
    <source>
        <strain evidence="3">CBS 200.50</strain>
    </source>
</reference>
<reference evidence="2 3" key="1">
    <citation type="journal article" date="2013" name="PLoS Genet.">
        <title>Genomic mechanisms accounting for the adaptation to parasitism in nematode-trapping fungi.</title>
        <authorList>
            <person name="Meerupati T."/>
            <person name="Andersson K.M."/>
            <person name="Friman E."/>
            <person name="Kumar D."/>
            <person name="Tunlid A."/>
            <person name="Ahren D."/>
        </authorList>
    </citation>
    <scope>NUCLEOTIDE SEQUENCE [LARGE SCALE GENOMIC DNA]</scope>
    <source>
        <strain evidence="2 3">CBS 200.50</strain>
    </source>
</reference>
<evidence type="ECO:0000259" key="1">
    <source>
        <dbReference type="PROSITE" id="PS50206"/>
    </source>
</evidence>
<protein>
    <recommendedName>
        <fullName evidence="1">Rhodanese domain-containing protein</fullName>
    </recommendedName>
</protein>
<dbReference type="GO" id="GO:0004725">
    <property type="term" value="F:protein tyrosine phosphatase activity"/>
    <property type="evidence" value="ECO:0007669"/>
    <property type="project" value="TreeGrafter"/>
</dbReference>
<dbReference type="Proteomes" id="UP000015100">
    <property type="component" value="Unassembled WGS sequence"/>
</dbReference>
<dbReference type="Pfam" id="PF00581">
    <property type="entry name" value="Rhodanese"/>
    <property type="match status" value="1"/>
</dbReference>
<dbReference type="GO" id="GO:0004792">
    <property type="term" value="F:thiosulfate-cyanide sulfurtransferase activity"/>
    <property type="evidence" value="ECO:0007669"/>
    <property type="project" value="EnsemblFungi"/>
</dbReference>
<dbReference type="eggNOG" id="KOG3772">
    <property type="taxonomic scope" value="Eukaryota"/>
</dbReference>
<dbReference type="STRING" id="1284197.S8A052"/>